<keyword evidence="3" id="KW-1185">Reference proteome</keyword>
<dbReference type="AlphaFoldDB" id="A0A059FGL5"/>
<dbReference type="PATRIC" id="fig|1280952.3.peg.1042"/>
<dbReference type="EMBL" id="ARYJ01000003">
    <property type="protein sequence ID" value="KCZ89633.1"/>
    <property type="molecule type" value="Genomic_DNA"/>
</dbReference>
<organism evidence="2 3">
    <name type="scientific">Hyphomonas jannaschiana VP2</name>
    <dbReference type="NCBI Taxonomy" id="1280952"/>
    <lineage>
        <taxon>Bacteria</taxon>
        <taxon>Pseudomonadati</taxon>
        <taxon>Pseudomonadota</taxon>
        <taxon>Alphaproteobacteria</taxon>
        <taxon>Hyphomonadales</taxon>
        <taxon>Hyphomonadaceae</taxon>
        <taxon>Hyphomonas</taxon>
    </lineage>
</organism>
<dbReference type="eggNOG" id="ENOG5030KFF">
    <property type="taxonomic scope" value="Bacteria"/>
</dbReference>
<evidence type="ECO:0008006" key="4">
    <source>
        <dbReference type="Google" id="ProtNLM"/>
    </source>
</evidence>
<name>A0A059FGL5_9PROT</name>
<proteinExistence type="predicted"/>
<evidence type="ECO:0000313" key="2">
    <source>
        <dbReference type="EMBL" id="KCZ89633.1"/>
    </source>
</evidence>
<evidence type="ECO:0000256" key="1">
    <source>
        <dbReference type="SAM" id="SignalP"/>
    </source>
</evidence>
<accession>A0A059FGL5</accession>
<evidence type="ECO:0000313" key="3">
    <source>
        <dbReference type="Proteomes" id="UP000024816"/>
    </source>
</evidence>
<dbReference type="Proteomes" id="UP000024816">
    <property type="component" value="Unassembled WGS sequence"/>
</dbReference>
<protein>
    <recommendedName>
        <fullName evidence="4">Pili assembly chaperone N-terminal domain-containing protein</fullName>
    </recommendedName>
</protein>
<keyword evidence="1" id="KW-0732">Signal</keyword>
<reference evidence="2 3" key="1">
    <citation type="journal article" date="2014" name="Antonie Van Leeuwenhoek">
        <title>Hyphomonas beringensis sp. nov. and Hyphomonas chukchiensis sp. nov., isolated from surface seawater of the Bering Sea and Chukchi Sea.</title>
        <authorList>
            <person name="Li C."/>
            <person name="Lai Q."/>
            <person name="Li G."/>
            <person name="Dong C."/>
            <person name="Wang J."/>
            <person name="Liao Y."/>
            <person name="Shao Z."/>
        </authorList>
    </citation>
    <scope>NUCLEOTIDE SEQUENCE [LARGE SCALE GENOMIC DNA]</scope>
    <source>
        <strain evidence="2 3">VP2</strain>
    </source>
</reference>
<dbReference type="STRING" id="1280952.HJA_05257"/>
<comment type="caution">
    <text evidence="2">The sequence shown here is derived from an EMBL/GenBank/DDBJ whole genome shotgun (WGS) entry which is preliminary data.</text>
</comment>
<sequence>MPAKMPFRTFLAAILAAGSAAFMAEAQGRIGLQPASVELELDPGQPTRQVVTIANLDPAHPVSVSLALADWAYDAEGAPVFTPAGESDASAAGWARYGAPTLSLAPGQSKQVAVNLSTPEQLARTGDHRVALLVSSVLKDETGQWEKHQIASLFSLTAGQAASRPRITGSRLTVTADGEPAIELDLTNTGNAHARLDGVIEIRSGAETVLTQTLRGVIVPDGGARSLLIPLDQPLPGSPEIEIRLTNRFAPQTTRGEKALPAHKVKTEAGTEVAVLTLPVGGQN</sequence>
<feature type="signal peptide" evidence="1">
    <location>
        <begin position="1"/>
        <end position="26"/>
    </location>
</feature>
<feature type="chain" id="PRO_5001572890" description="Pili assembly chaperone N-terminal domain-containing protein" evidence="1">
    <location>
        <begin position="27"/>
        <end position="284"/>
    </location>
</feature>
<gene>
    <name evidence="2" type="ORF">HJA_05257</name>
</gene>
<dbReference type="OrthoDB" id="7627496at2"/>
<dbReference type="RefSeq" id="WP_035579231.1">
    <property type="nucleotide sequence ID" value="NZ_ARYJ01000003.1"/>
</dbReference>